<gene>
    <name evidence="2" type="ORF">DNHGIG_00530</name>
</gene>
<dbReference type="EMBL" id="BOQE01000001">
    <property type="protein sequence ID" value="GIM44504.1"/>
    <property type="molecule type" value="Genomic_DNA"/>
</dbReference>
<name>A0AAV4L9M1_9BACL</name>
<evidence type="ECO:0000313" key="2">
    <source>
        <dbReference type="EMBL" id="GIM44504.1"/>
    </source>
</evidence>
<reference evidence="2" key="1">
    <citation type="journal article" date="2023" name="Int. J. Syst. Evol. Microbiol.">
        <title>Collibacillus ludicampi gen. nov., sp. nov., a new soil bacterium of the family Alicyclobacillaceae.</title>
        <authorList>
            <person name="Jojima T."/>
            <person name="Ioku Y."/>
            <person name="Fukuta Y."/>
            <person name="Shirasaka N."/>
            <person name="Matsumura Y."/>
            <person name="Mori M."/>
        </authorList>
    </citation>
    <scope>NUCLEOTIDE SEQUENCE</scope>
    <source>
        <strain evidence="2">TP075</strain>
    </source>
</reference>
<sequence length="44" mass="5065">MAVKMLSNQTLRTKKGRKYTKIVVRSDKPVVGSPRKKEKLKKHA</sequence>
<keyword evidence="3" id="KW-1185">Reference proteome</keyword>
<dbReference type="RefSeq" id="WP_282197778.1">
    <property type="nucleotide sequence ID" value="NZ_BOQE01000001.1"/>
</dbReference>
<accession>A0AAV4L9M1</accession>
<evidence type="ECO:0000256" key="1">
    <source>
        <dbReference type="SAM" id="MobiDB-lite"/>
    </source>
</evidence>
<feature type="region of interest" description="Disordered" evidence="1">
    <location>
        <begin position="25"/>
        <end position="44"/>
    </location>
</feature>
<proteinExistence type="predicted"/>
<evidence type="ECO:0000313" key="3">
    <source>
        <dbReference type="Proteomes" id="UP001057291"/>
    </source>
</evidence>
<organism evidence="2 3">
    <name type="scientific">Collibacillus ludicampi</name>
    <dbReference type="NCBI Taxonomy" id="2771369"/>
    <lineage>
        <taxon>Bacteria</taxon>
        <taxon>Bacillati</taxon>
        <taxon>Bacillota</taxon>
        <taxon>Bacilli</taxon>
        <taxon>Bacillales</taxon>
        <taxon>Alicyclobacillaceae</taxon>
        <taxon>Collibacillus</taxon>
    </lineage>
</organism>
<comment type="caution">
    <text evidence="2">The sequence shown here is derived from an EMBL/GenBank/DDBJ whole genome shotgun (WGS) entry which is preliminary data.</text>
</comment>
<feature type="compositionally biased region" description="Basic residues" evidence="1">
    <location>
        <begin position="34"/>
        <end position="44"/>
    </location>
</feature>
<protein>
    <submittedName>
        <fullName evidence="2">Uncharacterized protein</fullName>
    </submittedName>
</protein>
<dbReference type="Proteomes" id="UP001057291">
    <property type="component" value="Unassembled WGS sequence"/>
</dbReference>
<dbReference type="AlphaFoldDB" id="A0AAV4L9M1"/>